<evidence type="ECO:0000313" key="2">
    <source>
        <dbReference type="Proteomes" id="UP000283509"/>
    </source>
</evidence>
<gene>
    <name evidence="1" type="ORF">C7M84_007579</name>
</gene>
<keyword evidence="2" id="KW-1185">Reference proteome</keyword>
<reference evidence="1 2" key="2">
    <citation type="submission" date="2019-01" db="EMBL/GenBank/DDBJ databases">
        <title>The decoding of complex shrimp genome reveals the adaptation for benthos swimmer, frequently molting mechanism and breeding impact on genome.</title>
        <authorList>
            <person name="Sun Y."/>
            <person name="Gao Y."/>
            <person name="Yu Y."/>
        </authorList>
    </citation>
    <scope>NUCLEOTIDE SEQUENCE [LARGE SCALE GENOMIC DNA]</scope>
    <source>
        <tissue evidence="1">Muscle</tissue>
    </source>
</reference>
<organism evidence="1 2">
    <name type="scientific">Penaeus vannamei</name>
    <name type="common">Whiteleg shrimp</name>
    <name type="synonym">Litopenaeus vannamei</name>
    <dbReference type="NCBI Taxonomy" id="6689"/>
    <lineage>
        <taxon>Eukaryota</taxon>
        <taxon>Metazoa</taxon>
        <taxon>Ecdysozoa</taxon>
        <taxon>Arthropoda</taxon>
        <taxon>Crustacea</taxon>
        <taxon>Multicrustacea</taxon>
        <taxon>Malacostraca</taxon>
        <taxon>Eumalacostraca</taxon>
        <taxon>Eucarida</taxon>
        <taxon>Decapoda</taxon>
        <taxon>Dendrobranchiata</taxon>
        <taxon>Penaeoidea</taxon>
        <taxon>Penaeidae</taxon>
        <taxon>Penaeus</taxon>
    </lineage>
</organism>
<dbReference type="EMBL" id="QCYY01001962">
    <property type="protein sequence ID" value="ROT73936.1"/>
    <property type="molecule type" value="Genomic_DNA"/>
</dbReference>
<accession>A0A423TBY4</accession>
<proteinExistence type="predicted"/>
<protein>
    <submittedName>
        <fullName evidence="1">Uncharacterized protein</fullName>
    </submittedName>
</protein>
<evidence type="ECO:0000313" key="1">
    <source>
        <dbReference type="EMBL" id="ROT73936.1"/>
    </source>
</evidence>
<dbReference type="Proteomes" id="UP000283509">
    <property type="component" value="Unassembled WGS sequence"/>
</dbReference>
<sequence>MNGPGTPASGTLTATEVRRALVLFLRSLFGSARLQTVIFAAVARRSSLSVGDCVNLRVPSQEGRVQDPLAFSASPVFWIPLGLFKKSTSVFWIPLNHKLFSSGSLLAFLDLFLAFTSEEAPVFSSGSLLAFSETRSSSASRGLFLAFTSEEAPVFLQDPSWLLRNSIFLWRHEASLGHLRRGKTSRGTCFLLQDPSWPSQKLGSSFCVRGLFLAFTSEEAPVFFFRIPLGLLETRSSSAHHEASFLGLHLRREAHCFFLQDPSWRFHLFLCVKRPSPQKRHVFSSGSLLFLGEEACFFFRILLAFSETRSSSASRGLFLAFTSEEAPVFSSGSLLAFTSEEAPVFSSGSLLAFSETRSSSASRGLFLAFTSEEAPVFSSGSLLQKLDLPLRHEASSWPSPLKRHLFFSSGSLLAFLETRSSSASRGLFLAFTSEEAPVFFFRIPLGFLSSTRPLLGLHL</sequence>
<name>A0A423TBY4_PENVA</name>
<reference evidence="1 2" key="1">
    <citation type="submission" date="2018-04" db="EMBL/GenBank/DDBJ databases">
        <authorList>
            <person name="Zhang X."/>
            <person name="Yuan J."/>
            <person name="Li F."/>
            <person name="Xiang J."/>
        </authorList>
    </citation>
    <scope>NUCLEOTIDE SEQUENCE [LARGE SCALE GENOMIC DNA]</scope>
    <source>
        <tissue evidence="1">Muscle</tissue>
    </source>
</reference>
<comment type="caution">
    <text evidence="1">The sequence shown here is derived from an EMBL/GenBank/DDBJ whole genome shotgun (WGS) entry which is preliminary data.</text>
</comment>
<dbReference type="AlphaFoldDB" id="A0A423TBY4"/>